<dbReference type="EMBL" id="CP155447">
    <property type="protein sequence ID" value="XBH05733.1"/>
    <property type="molecule type" value="Genomic_DNA"/>
</dbReference>
<name>A0AAU7CKW6_9BACT</name>
<feature type="transmembrane region" description="Helical" evidence="1">
    <location>
        <begin position="38"/>
        <end position="56"/>
    </location>
</feature>
<keyword evidence="1" id="KW-1133">Transmembrane helix</keyword>
<keyword evidence="1" id="KW-0812">Transmembrane</keyword>
<evidence type="ECO:0000313" key="2">
    <source>
        <dbReference type="EMBL" id="XBH05733.1"/>
    </source>
</evidence>
<feature type="transmembrane region" description="Helical" evidence="1">
    <location>
        <begin position="6"/>
        <end position="26"/>
    </location>
</feature>
<sequence length="57" mass="6189">MGMPILAGLIVYLIIALMIGGIFVHIERKHRGLAWPKAIGVGLTIGAFWPFLLLAAF</sequence>
<organism evidence="2">
    <name type="scientific">Singulisphaera sp. Ch08</name>
    <dbReference type="NCBI Taxonomy" id="3120278"/>
    <lineage>
        <taxon>Bacteria</taxon>
        <taxon>Pseudomonadati</taxon>
        <taxon>Planctomycetota</taxon>
        <taxon>Planctomycetia</taxon>
        <taxon>Isosphaerales</taxon>
        <taxon>Isosphaeraceae</taxon>
        <taxon>Singulisphaera</taxon>
    </lineage>
</organism>
<protein>
    <submittedName>
        <fullName evidence="2">Uncharacterized protein</fullName>
    </submittedName>
</protein>
<accession>A0AAU7CKW6</accession>
<dbReference type="AlphaFoldDB" id="A0AAU7CKW6"/>
<reference evidence="2" key="1">
    <citation type="submission" date="2024-05" db="EMBL/GenBank/DDBJ databases">
        <title>Planctomycetes of the genus Singulisphaera possess chitinolytic capabilities.</title>
        <authorList>
            <person name="Ivanova A."/>
        </authorList>
    </citation>
    <scope>NUCLEOTIDE SEQUENCE</scope>
    <source>
        <strain evidence="2">Ch08T</strain>
    </source>
</reference>
<proteinExistence type="predicted"/>
<keyword evidence="1" id="KW-0472">Membrane</keyword>
<gene>
    <name evidence="2" type="ORF">V5E97_06830</name>
</gene>
<evidence type="ECO:0000256" key="1">
    <source>
        <dbReference type="SAM" id="Phobius"/>
    </source>
</evidence>
<dbReference type="RefSeq" id="WP_406698582.1">
    <property type="nucleotide sequence ID" value="NZ_CP155447.1"/>
</dbReference>